<organism evidence="1 2">
    <name type="scientific">Dactylosporangium cerinum</name>
    <dbReference type="NCBI Taxonomy" id="1434730"/>
    <lineage>
        <taxon>Bacteria</taxon>
        <taxon>Bacillati</taxon>
        <taxon>Actinomycetota</taxon>
        <taxon>Actinomycetes</taxon>
        <taxon>Micromonosporales</taxon>
        <taxon>Micromonosporaceae</taxon>
        <taxon>Dactylosporangium</taxon>
    </lineage>
</organism>
<dbReference type="EMBL" id="JBHSIU010000122">
    <property type="protein sequence ID" value="MFC5007382.1"/>
    <property type="molecule type" value="Genomic_DNA"/>
</dbReference>
<accession>A0ABV9WIM4</accession>
<name>A0ABV9WIM4_9ACTN</name>
<dbReference type="RefSeq" id="WP_380128027.1">
    <property type="nucleotide sequence ID" value="NZ_JBHSIU010000122.1"/>
</dbReference>
<evidence type="ECO:0000313" key="1">
    <source>
        <dbReference type="EMBL" id="MFC5007382.1"/>
    </source>
</evidence>
<keyword evidence="2" id="KW-1185">Reference proteome</keyword>
<sequence>MATESAGFGRDVLTFAEILTRWPALVPALGPASGPTSGLRLLCAAATAPERADLEWEAAVRRLRLDRPEYRNAVANLRKLLARHGNAEVAYYAECVL</sequence>
<reference evidence="2" key="1">
    <citation type="journal article" date="2019" name="Int. J. Syst. Evol. Microbiol.">
        <title>The Global Catalogue of Microorganisms (GCM) 10K type strain sequencing project: providing services to taxonomists for standard genome sequencing and annotation.</title>
        <authorList>
            <consortium name="The Broad Institute Genomics Platform"/>
            <consortium name="The Broad Institute Genome Sequencing Center for Infectious Disease"/>
            <person name="Wu L."/>
            <person name="Ma J."/>
        </authorList>
    </citation>
    <scope>NUCLEOTIDE SEQUENCE [LARGE SCALE GENOMIC DNA]</scope>
    <source>
        <strain evidence="2">CGMCC 4.7152</strain>
    </source>
</reference>
<proteinExistence type="predicted"/>
<evidence type="ECO:0000313" key="2">
    <source>
        <dbReference type="Proteomes" id="UP001595912"/>
    </source>
</evidence>
<protein>
    <submittedName>
        <fullName evidence="1">Uncharacterized protein</fullName>
    </submittedName>
</protein>
<dbReference type="Proteomes" id="UP001595912">
    <property type="component" value="Unassembled WGS sequence"/>
</dbReference>
<gene>
    <name evidence="1" type="ORF">ACFPIJ_57425</name>
</gene>
<comment type="caution">
    <text evidence="1">The sequence shown here is derived from an EMBL/GenBank/DDBJ whole genome shotgun (WGS) entry which is preliminary data.</text>
</comment>